<dbReference type="CDD" id="cd00167">
    <property type="entry name" value="SANT"/>
    <property type="match status" value="1"/>
</dbReference>
<feature type="region of interest" description="Disordered" evidence="1">
    <location>
        <begin position="301"/>
        <end position="361"/>
    </location>
</feature>
<dbReference type="Proteomes" id="UP001143981">
    <property type="component" value="Unassembled WGS sequence"/>
</dbReference>
<dbReference type="Gene3D" id="1.10.10.60">
    <property type="entry name" value="Homeodomain-like"/>
    <property type="match status" value="1"/>
</dbReference>
<comment type="caution">
    <text evidence="3">The sequence shown here is derived from an EMBL/GenBank/DDBJ whole genome shotgun (WGS) entry which is preliminary data.</text>
</comment>
<feature type="region of interest" description="Disordered" evidence="1">
    <location>
        <begin position="1"/>
        <end position="110"/>
    </location>
</feature>
<gene>
    <name evidence="3" type="ORF">LPJ61_001449</name>
</gene>
<dbReference type="OrthoDB" id="272624at2759"/>
<evidence type="ECO:0000313" key="3">
    <source>
        <dbReference type="EMBL" id="KAJ1733674.1"/>
    </source>
</evidence>
<feature type="compositionally biased region" description="Polar residues" evidence="1">
    <location>
        <begin position="1"/>
        <end position="12"/>
    </location>
</feature>
<proteinExistence type="predicted"/>
<dbReference type="PANTHER" id="PTHR22929">
    <property type="entry name" value="RNA POLYMERASE III TRANSCRIPTION INITIATION FACTOR B"/>
    <property type="match status" value="1"/>
</dbReference>
<dbReference type="InterPro" id="IPR009057">
    <property type="entry name" value="Homeodomain-like_sf"/>
</dbReference>
<organism evidence="3 4">
    <name type="scientific">Coemansia biformis</name>
    <dbReference type="NCBI Taxonomy" id="1286918"/>
    <lineage>
        <taxon>Eukaryota</taxon>
        <taxon>Fungi</taxon>
        <taxon>Fungi incertae sedis</taxon>
        <taxon>Zoopagomycota</taxon>
        <taxon>Kickxellomycotina</taxon>
        <taxon>Kickxellomycetes</taxon>
        <taxon>Kickxellales</taxon>
        <taxon>Kickxellaceae</taxon>
        <taxon>Coemansia</taxon>
    </lineage>
</organism>
<sequence length="361" mass="39432">MSSVTSLRVGNTQQQQQQQPMRPSGTPIVVGASPRAAARRRPSTAIAPAGSPAVPQRLASLSSPVGLSGARGAPQPAAGPQRDRTHATRLMSPSKRARAESSEPGPIPLPRLKTVTDYTLLPADEISSMTIEYFCRDSRHGRPTQEFIERENMALRRLHLPPGSEGGSRAPSKPASPVVEKAPESDPLEQPTSARMAAQVRVVNGKVIIDTDSLVVSRSDMAKDSGEPLELVDESERPRFINSLTYVTKRGSRRRWRPEETELFYQHLRKFGSDFEMISNAMPNRCRYDIRNKFKLEERKNPQRITDTLLRRRPQDVGSPLAPARQDGAQPLEDYSIAAGSAAGDGPAGDASVDADSMPES</sequence>
<dbReference type="AlphaFoldDB" id="A0A9W8CY38"/>
<feature type="domain" description="Myb-like" evidence="2">
    <location>
        <begin position="252"/>
        <end position="300"/>
    </location>
</feature>
<evidence type="ECO:0000259" key="2">
    <source>
        <dbReference type="SMART" id="SM00717"/>
    </source>
</evidence>
<dbReference type="EMBL" id="JANBOI010000123">
    <property type="protein sequence ID" value="KAJ1733674.1"/>
    <property type="molecule type" value="Genomic_DNA"/>
</dbReference>
<evidence type="ECO:0000313" key="4">
    <source>
        <dbReference type="Proteomes" id="UP001143981"/>
    </source>
</evidence>
<protein>
    <recommendedName>
        <fullName evidence="2">Myb-like domain-containing protein</fullName>
    </recommendedName>
</protein>
<dbReference type="PANTHER" id="PTHR22929:SF0">
    <property type="entry name" value="TRANSCRIPTION FACTOR TFIIIB COMPONENT B'' HOMOLOG"/>
    <property type="match status" value="1"/>
</dbReference>
<evidence type="ECO:0000256" key="1">
    <source>
        <dbReference type="SAM" id="MobiDB-lite"/>
    </source>
</evidence>
<dbReference type="GO" id="GO:0070898">
    <property type="term" value="P:RNA polymerase III preinitiation complex assembly"/>
    <property type="evidence" value="ECO:0007669"/>
    <property type="project" value="TreeGrafter"/>
</dbReference>
<dbReference type="GO" id="GO:0000126">
    <property type="term" value="C:transcription factor TFIIIB complex"/>
    <property type="evidence" value="ECO:0007669"/>
    <property type="project" value="TreeGrafter"/>
</dbReference>
<feature type="compositionally biased region" description="Low complexity" evidence="1">
    <location>
        <begin position="336"/>
        <end position="361"/>
    </location>
</feature>
<dbReference type="InterPro" id="IPR001005">
    <property type="entry name" value="SANT/Myb"/>
</dbReference>
<dbReference type="Pfam" id="PF15963">
    <property type="entry name" value="Myb_DNA-bind_7"/>
    <property type="match status" value="1"/>
</dbReference>
<dbReference type="InterPro" id="IPR039467">
    <property type="entry name" value="TFIIIB_B''_Myb"/>
</dbReference>
<feature type="region of interest" description="Disordered" evidence="1">
    <location>
        <begin position="159"/>
        <end position="194"/>
    </location>
</feature>
<keyword evidence="4" id="KW-1185">Reference proteome</keyword>
<dbReference type="SMART" id="SM00717">
    <property type="entry name" value="SANT"/>
    <property type="match status" value="1"/>
</dbReference>
<accession>A0A9W8CY38</accession>
<feature type="compositionally biased region" description="Low complexity" evidence="1">
    <location>
        <begin position="70"/>
        <end position="80"/>
    </location>
</feature>
<reference evidence="3" key="1">
    <citation type="submission" date="2022-07" db="EMBL/GenBank/DDBJ databases">
        <title>Phylogenomic reconstructions and comparative analyses of Kickxellomycotina fungi.</title>
        <authorList>
            <person name="Reynolds N.K."/>
            <person name="Stajich J.E."/>
            <person name="Barry K."/>
            <person name="Grigoriev I.V."/>
            <person name="Crous P."/>
            <person name="Smith M.E."/>
        </authorList>
    </citation>
    <scope>NUCLEOTIDE SEQUENCE</scope>
    <source>
        <strain evidence="3">BCRC 34381</strain>
    </source>
</reference>
<dbReference type="SUPFAM" id="SSF46689">
    <property type="entry name" value="Homeodomain-like"/>
    <property type="match status" value="1"/>
</dbReference>
<name>A0A9W8CY38_9FUNG</name>
<dbReference type="GO" id="GO:0001156">
    <property type="term" value="F:TFIIIC-class transcription factor complex binding"/>
    <property type="evidence" value="ECO:0007669"/>
    <property type="project" value="TreeGrafter"/>
</dbReference>